<protein>
    <recommendedName>
        <fullName evidence="2">RING-type domain-containing protein</fullName>
    </recommendedName>
</protein>
<evidence type="ECO:0000313" key="3">
    <source>
        <dbReference type="EMBL" id="KAK4716592.1"/>
    </source>
</evidence>
<dbReference type="AlphaFoldDB" id="A0AAV9KXF8"/>
<reference evidence="3 4" key="1">
    <citation type="submission" date="2023-10" db="EMBL/GenBank/DDBJ databases">
        <title>Genome-Wide Identification Analysis in wild type Solanum Pinnatisectum Reveals Some Genes Defensing Phytophthora Infestans.</title>
        <authorList>
            <person name="Sun C."/>
        </authorList>
    </citation>
    <scope>NUCLEOTIDE SEQUENCE [LARGE SCALE GENOMIC DNA]</scope>
    <source>
        <strain evidence="3">LQN</strain>
        <tissue evidence="3">Leaf</tissue>
    </source>
</reference>
<keyword evidence="1" id="KW-0862">Zinc</keyword>
<dbReference type="Pfam" id="PF13920">
    <property type="entry name" value="zf-C3HC4_3"/>
    <property type="match status" value="1"/>
</dbReference>
<dbReference type="InterPro" id="IPR001841">
    <property type="entry name" value="Znf_RING"/>
</dbReference>
<keyword evidence="1" id="KW-0863">Zinc-finger</keyword>
<keyword evidence="4" id="KW-1185">Reference proteome</keyword>
<dbReference type="EMBL" id="JAWPEI010000009">
    <property type="protein sequence ID" value="KAK4716592.1"/>
    <property type="molecule type" value="Genomic_DNA"/>
</dbReference>
<dbReference type="GO" id="GO:0008270">
    <property type="term" value="F:zinc ion binding"/>
    <property type="evidence" value="ECO:0007669"/>
    <property type="project" value="UniProtKB-KW"/>
</dbReference>
<dbReference type="Proteomes" id="UP001311915">
    <property type="component" value="Unassembled WGS sequence"/>
</dbReference>
<organism evidence="3 4">
    <name type="scientific">Solanum pinnatisectum</name>
    <name type="common">tansyleaf nightshade</name>
    <dbReference type="NCBI Taxonomy" id="50273"/>
    <lineage>
        <taxon>Eukaryota</taxon>
        <taxon>Viridiplantae</taxon>
        <taxon>Streptophyta</taxon>
        <taxon>Embryophyta</taxon>
        <taxon>Tracheophyta</taxon>
        <taxon>Spermatophyta</taxon>
        <taxon>Magnoliopsida</taxon>
        <taxon>eudicotyledons</taxon>
        <taxon>Gunneridae</taxon>
        <taxon>Pentapetalae</taxon>
        <taxon>asterids</taxon>
        <taxon>lamiids</taxon>
        <taxon>Solanales</taxon>
        <taxon>Solanaceae</taxon>
        <taxon>Solanoideae</taxon>
        <taxon>Solaneae</taxon>
        <taxon>Solanum</taxon>
    </lineage>
</organism>
<dbReference type="SMART" id="SM00184">
    <property type="entry name" value="RING"/>
    <property type="match status" value="1"/>
</dbReference>
<evidence type="ECO:0000256" key="1">
    <source>
        <dbReference type="PROSITE-ProRule" id="PRU00175"/>
    </source>
</evidence>
<evidence type="ECO:0000259" key="2">
    <source>
        <dbReference type="PROSITE" id="PS50089"/>
    </source>
</evidence>
<dbReference type="InterPro" id="IPR013083">
    <property type="entry name" value="Znf_RING/FYVE/PHD"/>
</dbReference>
<keyword evidence="1" id="KW-0479">Metal-binding</keyword>
<name>A0AAV9KXF8_9SOLN</name>
<dbReference type="PROSITE" id="PS50089">
    <property type="entry name" value="ZF_RING_2"/>
    <property type="match status" value="1"/>
</dbReference>
<dbReference type="PANTHER" id="PTHR46629">
    <property type="entry name" value="OS01G0917900 PROTEIN"/>
    <property type="match status" value="1"/>
</dbReference>
<proteinExistence type="predicted"/>
<dbReference type="SUPFAM" id="SSF57850">
    <property type="entry name" value="RING/U-box"/>
    <property type="match status" value="1"/>
</dbReference>
<sequence length="102" mass="11743">MVLEAERMESMTPTTQLKTLTRLFEETDINEDEKNNNNNNMPHSKKEREIDAVCCVCIEKNKGAAFIPCGHTYCRICSRELWLNRGLCPLCNCSIDDILDIF</sequence>
<feature type="domain" description="RING-type" evidence="2">
    <location>
        <begin position="54"/>
        <end position="92"/>
    </location>
</feature>
<comment type="caution">
    <text evidence="3">The sequence shown here is derived from an EMBL/GenBank/DDBJ whole genome shotgun (WGS) entry which is preliminary data.</text>
</comment>
<dbReference type="Gene3D" id="3.30.40.10">
    <property type="entry name" value="Zinc/RING finger domain, C3HC4 (zinc finger)"/>
    <property type="match status" value="1"/>
</dbReference>
<accession>A0AAV9KXF8</accession>
<gene>
    <name evidence="3" type="ORF">R3W88_014930</name>
</gene>
<evidence type="ECO:0000313" key="4">
    <source>
        <dbReference type="Proteomes" id="UP001311915"/>
    </source>
</evidence>